<protein>
    <submittedName>
        <fullName evidence="1">Uncharacterized protein</fullName>
    </submittedName>
</protein>
<proteinExistence type="predicted"/>
<dbReference type="Proteomes" id="UP000002774">
    <property type="component" value="Chromosome"/>
</dbReference>
<evidence type="ECO:0000313" key="2">
    <source>
        <dbReference type="Proteomes" id="UP000002774"/>
    </source>
</evidence>
<reference evidence="1" key="1">
    <citation type="submission" date="2011-09" db="EMBL/GenBank/DDBJ databases">
        <title>The permanent draft genome of Mucilaginibacter paludis DSM 18603.</title>
        <authorList>
            <consortium name="US DOE Joint Genome Institute (JGI-PGF)"/>
            <person name="Lucas S."/>
            <person name="Han J."/>
            <person name="Lapidus A."/>
            <person name="Bruce D."/>
            <person name="Goodwin L."/>
            <person name="Pitluck S."/>
            <person name="Peters L."/>
            <person name="Kyrpides N."/>
            <person name="Mavromatis K."/>
            <person name="Ivanova N."/>
            <person name="Mikhailova N."/>
            <person name="Held B."/>
            <person name="Detter J.C."/>
            <person name="Tapia R."/>
            <person name="Han C."/>
            <person name="Land M."/>
            <person name="Hauser L."/>
            <person name="Markowitz V."/>
            <person name="Cheng J.-F."/>
            <person name="Hugenholtz P."/>
            <person name="Woyke T."/>
            <person name="Wu D."/>
            <person name="Tindall B."/>
            <person name="Brambilla E."/>
            <person name="Klenk H.-P."/>
            <person name="Eisen J.A."/>
        </authorList>
    </citation>
    <scope>NUCLEOTIDE SEQUENCE [LARGE SCALE GENOMIC DNA]</scope>
    <source>
        <strain evidence="1">DSM 18603</strain>
    </source>
</reference>
<dbReference type="STRING" id="714943.Mucpa_4914"/>
<keyword evidence="2" id="KW-1185">Reference proteome</keyword>
<evidence type="ECO:0000313" key="1">
    <source>
        <dbReference type="EMBL" id="EHQ28998.1"/>
    </source>
</evidence>
<dbReference type="AlphaFoldDB" id="H1Y7B1"/>
<name>H1Y7B1_9SPHI</name>
<sequence length="107" mass="12598">MDFNQQLELIFENHGLEFKNLQILPVVPGIEANTMSFNIDNYLFRAVLIDISQILPNTIYLIKEKSCDNYILTKTASGLDIEQAYDIIRYDRFSERYYNETLESHKI</sequence>
<dbReference type="HOGENOM" id="CLU_2207053_0_0_10"/>
<gene>
    <name evidence="1" type="ORF">Mucpa_4914</name>
</gene>
<dbReference type="EMBL" id="CM001403">
    <property type="protein sequence ID" value="EHQ28998.1"/>
    <property type="molecule type" value="Genomic_DNA"/>
</dbReference>
<accession>H1Y7B1</accession>
<dbReference type="RefSeq" id="WP_008510003.1">
    <property type="nucleotide sequence ID" value="NZ_CM001403.1"/>
</dbReference>
<organism evidence="1 2">
    <name type="scientific">Mucilaginibacter paludis DSM 18603</name>
    <dbReference type="NCBI Taxonomy" id="714943"/>
    <lineage>
        <taxon>Bacteria</taxon>
        <taxon>Pseudomonadati</taxon>
        <taxon>Bacteroidota</taxon>
        <taxon>Sphingobacteriia</taxon>
        <taxon>Sphingobacteriales</taxon>
        <taxon>Sphingobacteriaceae</taxon>
        <taxon>Mucilaginibacter</taxon>
    </lineage>
</organism>